<protein>
    <submittedName>
        <fullName evidence="2">Pyruvate carboxylase, putative</fullName>
    </submittedName>
</protein>
<dbReference type="GeneID" id="39875302"/>
<evidence type="ECO:0000256" key="1">
    <source>
        <dbReference type="SAM" id="MobiDB-lite"/>
    </source>
</evidence>
<sequence length="408" mass="45919">MAGVELLYKPSSKAVFDLGSNLATDLRQRDIAKKTDKKYKNGNLGRPSSSYRSPARWSPRRSSDVIYSRIDESVYRAKNVLRAMKVPDVDVEGARKEYIQKVGRDYSTVGLTSYILAQKDAKEFRERCFHILSWKPKASQGDGPFDKSEEPFFGNRKTHAGKPRTPDEVLLGGLGKNGFDPNPENADGDYYSPMRSNSNFAYNASSPFATQAQWSEHTKSPLTDDQLSENELTIGPMMESADSDVDLSSAKRTRGVLSPMADSAITSTPEKASEESQKKRLQVVEELLEEHKDIIPRDLDVKTLGYAEKRQLLKQLGFGDDYIANRLCDRCTCSSKRKKMKLTPLEAFSMYDRQDINESMQVHKDLSAEFSRYVKSTEPPVLVSKAANATKDAYKNLKSRLQSSYMAH</sequence>
<dbReference type="RefSeq" id="XP_028867775.1">
    <property type="nucleotide sequence ID" value="XM_029011942.1"/>
</dbReference>
<evidence type="ECO:0000313" key="3">
    <source>
        <dbReference type="Proteomes" id="UP000236319"/>
    </source>
</evidence>
<dbReference type="OrthoDB" id="364816at2759"/>
<accession>A0A2H6KEV3</accession>
<evidence type="ECO:0000313" key="2">
    <source>
        <dbReference type="EMBL" id="GBE61532.1"/>
    </source>
</evidence>
<reference evidence="2 3" key="1">
    <citation type="journal article" date="2017" name="BMC Genomics">
        <title>Whole-genome assembly of Babesia ovata and comparative genomics between closely related pathogens.</title>
        <authorList>
            <person name="Yamagishi J."/>
            <person name="Asada M."/>
            <person name="Hakimi H."/>
            <person name="Tanaka T.Q."/>
            <person name="Sugimoto C."/>
            <person name="Kawazu S."/>
        </authorList>
    </citation>
    <scope>NUCLEOTIDE SEQUENCE [LARGE SCALE GENOMIC DNA]</scope>
    <source>
        <strain evidence="2 3">Miyake</strain>
    </source>
</reference>
<feature type="region of interest" description="Disordered" evidence="1">
    <location>
        <begin position="33"/>
        <end position="58"/>
    </location>
</feature>
<keyword evidence="3" id="KW-1185">Reference proteome</keyword>
<name>A0A2H6KEV3_9APIC</name>
<feature type="compositionally biased region" description="Low complexity" evidence="1">
    <location>
        <begin position="46"/>
        <end position="57"/>
    </location>
</feature>
<dbReference type="Proteomes" id="UP000236319">
    <property type="component" value="Unassembled WGS sequence"/>
</dbReference>
<proteinExistence type="predicted"/>
<organism evidence="2 3">
    <name type="scientific">Babesia ovata</name>
    <dbReference type="NCBI Taxonomy" id="189622"/>
    <lineage>
        <taxon>Eukaryota</taxon>
        <taxon>Sar</taxon>
        <taxon>Alveolata</taxon>
        <taxon>Apicomplexa</taxon>
        <taxon>Aconoidasida</taxon>
        <taxon>Piroplasmida</taxon>
        <taxon>Babesiidae</taxon>
        <taxon>Babesia</taxon>
    </lineage>
</organism>
<dbReference type="VEuPathDB" id="PiroplasmaDB:BOVATA_030250"/>
<dbReference type="EMBL" id="BDSA01000003">
    <property type="protein sequence ID" value="GBE61532.1"/>
    <property type="molecule type" value="Genomic_DNA"/>
</dbReference>
<gene>
    <name evidence="2" type="ORF">BOVATA_030250</name>
</gene>
<comment type="caution">
    <text evidence="2">The sequence shown here is derived from an EMBL/GenBank/DDBJ whole genome shotgun (WGS) entry which is preliminary data.</text>
</comment>
<keyword evidence="2" id="KW-0670">Pyruvate</keyword>
<dbReference type="AlphaFoldDB" id="A0A2H6KEV3"/>